<dbReference type="SUPFAM" id="SSF103473">
    <property type="entry name" value="MFS general substrate transporter"/>
    <property type="match status" value="1"/>
</dbReference>
<dbReference type="InterPro" id="IPR011701">
    <property type="entry name" value="MFS"/>
</dbReference>
<evidence type="ECO:0000313" key="9">
    <source>
        <dbReference type="EMBL" id="PQV65003.1"/>
    </source>
</evidence>
<dbReference type="GO" id="GO:0015112">
    <property type="term" value="F:nitrate transmembrane transporter activity"/>
    <property type="evidence" value="ECO:0007669"/>
    <property type="project" value="InterPro"/>
</dbReference>
<feature type="transmembrane region" description="Helical" evidence="7">
    <location>
        <begin position="300"/>
        <end position="320"/>
    </location>
</feature>
<feature type="transmembrane region" description="Helical" evidence="7">
    <location>
        <begin position="166"/>
        <end position="188"/>
    </location>
</feature>
<evidence type="ECO:0000256" key="7">
    <source>
        <dbReference type="SAM" id="Phobius"/>
    </source>
</evidence>
<feature type="transmembrane region" description="Helical" evidence="7">
    <location>
        <begin position="278"/>
        <end position="294"/>
    </location>
</feature>
<dbReference type="OrthoDB" id="9773404at2"/>
<evidence type="ECO:0000259" key="8">
    <source>
        <dbReference type="PROSITE" id="PS50850"/>
    </source>
</evidence>
<dbReference type="GO" id="GO:0016020">
    <property type="term" value="C:membrane"/>
    <property type="evidence" value="ECO:0007669"/>
    <property type="project" value="UniProtKB-SubCell"/>
</dbReference>
<evidence type="ECO:0000256" key="6">
    <source>
        <dbReference type="ARBA" id="ARBA00023136"/>
    </source>
</evidence>
<feature type="transmembrane region" description="Helical" evidence="7">
    <location>
        <begin position="332"/>
        <end position="354"/>
    </location>
</feature>
<evidence type="ECO:0000256" key="4">
    <source>
        <dbReference type="ARBA" id="ARBA00022989"/>
    </source>
</evidence>
<evidence type="ECO:0000256" key="3">
    <source>
        <dbReference type="ARBA" id="ARBA00022692"/>
    </source>
</evidence>
<feature type="transmembrane region" description="Helical" evidence="7">
    <location>
        <begin position="80"/>
        <end position="99"/>
    </location>
</feature>
<gene>
    <name evidence="9" type="ORF">B1R32_10210</name>
</gene>
<dbReference type="GO" id="GO:0042128">
    <property type="term" value="P:nitrate assimilation"/>
    <property type="evidence" value="ECO:0007669"/>
    <property type="project" value="UniProtKB-KW"/>
</dbReference>
<organism evidence="9 10">
    <name type="scientific">Abditibacterium utsteinense</name>
    <dbReference type="NCBI Taxonomy" id="1960156"/>
    <lineage>
        <taxon>Bacteria</taxon>
        <taxon>Pseudomonadati</taxon>
        <taxon>Abditibacteriota</taxon>
        <taxon>Abditibacteriia</taxon>
        <taxon>Abditibacteriales</taxon>
        <taxon>Abditibacteriaceae</taxon>
        <taxon>Abditibacterium</taxon>
    </lineage>
</organism>
<feature type="transmembrane region" description="Helical" evidence="7">
    <location>
        <begin position="20"/>
        <end position="39"/>
    </location>
</feature>
<evidence type="ECO:0000256" key="2">
    <source>
        <dbReference type="ARBA" id="ARBA00008432"/>
    </source>
</evidence>
<comment type="caution">
    <text evidence="9">The sequence shown here is derived from an EMBL/GenBank/DDBJ whole genome shotgun (WGS) entry which is preliminary data.</text>
</comment>
<feature type="transmembrane region" description="Helical" evidence="7">
    <location>
        <begin position="105"/>
        <end position="125"/>
    </location>
</feature>
<dbReference type="InterPro" id="IPR036259">
    <property type="entry name" value="MFS_trans_sf"/>
</dbReference>
<dbReference type="FunCoup" id="A0A2S8SW33">
    <property type="interactions" value="168"/>
</dbReference>
<keyword evidence="4 7" id="KW-1133">Transmembrane helix</keyword>
<dbReference type="InterPro" id="IPR020846">
    <property type="entry name" value="MFS_dom"/>
</dbReference>
<feature type="transmembrane region" description="Helical" evidence="7">
    <location>
        <begin position="213"/>
        <end position="234"/>
    </location>
</feature>
<dbReference type="RefSeq" id="WP_105482317.1">
    <property type="nucleotide sequence ID" value="NZ_NIGF01000002.1"/>
</dbReference>
<protein>
    <submittedName>
        <fullName evidence="9">MFS transporter, NNP family, nitrate/nitrite transporter</fullName>
    </submittedName>
</protein>
<sequence length="406" mass="42910">MHLSDFKKSGHTPTLLSAFLYFDVSFMVWVLLGPLAVFIAEDYHLTPAQKGLLVALPLLGGSVLRLVLGTLADLIGARKTALIGLALTLIPLLWGWKAAQSLSDLHIIGLLLGIAGASFAVALPLASRWYPPEHQGLAMGIAGAGNSGTVLTALFVPRIAKHFGDWHIVFGLAIIPIVLVWFIVALFAKDSPQKAAPRQWSEYTAVFREPDTLWFCLFYCVTFGGFVGLGSFLPTFFTDQYGLDKVGAGNLTALCVCAGSFVRPIGGYLADRLGGVRMLNVLYGVIAVLAIAIAQLPSLVLITTLLVMLMAVLGCGNGAVFQLAPQRFAQRIGVVTGIVGAAGGLGGFCVPFALGALKESRGSYSLGFLAFALCSAACVVLVMSLHPLWRRAGWLGHGGRAALATD</sequence>
<dbReference type="Proteomes" id="UP000237684">
    <property type="component" value="Unassembled WGS sequence"/>
</dbReference>
<keyword evidence="5" id="KW-0534">Nitrate assimilation</keyword>
<feature type="domain" description="Major facilitator superfamily (MFS) profile" evidence="8">
    <location>
        <begin position="13"/>
        <end position="390"/>
    </location>
</feature>
<dbReference type="PANTHER" id="PTHR23515">
    <property type="entry name" value="HIGH-AFFINITY NITRATE TRANSPORTER 2.3"/>
    <property type="match status" value="1"/>
</dbReference>
<reference evidence="9 10" key="1">
    <citation type="journal article" date="2018" name="Syst. Appl. Microbiol.">
        <title>Abditibacterium utsteinense sp. nov., the first cultivated member of candidate phylum FBP, isolated from ice-free Antarctic soil samples.</title>
        <authorList>
            <person name="Tahon G."/>
            <person name="Tytgat B."/>
            <person name="Lebbe L."/>
            <person name="Carlier A."/>
            <person name="Willems A."/>
        </authorList>
    </citation>
    <scope>NUCLEOTIDE SEQUENCE [LARGE SCALE GENOMIC DNA]</scope>
    <source>
        <strain evidence="9 10">LMG 29911</strain>
    </source>
</reference>
<proteinExistence type="inferred from homology"/>
<comment type="subcellular location">
    <subcellularLocation>
        <location evidence="1">Membrane</location>
        <topology evidence="1">Multi-pass membrane protein</topology>
    </subcellularLocation>
</comment>
<keyword evidence="3 7" id="KW-0812">Transmembrane</keyword>
<dbReference type="AlphaFoldDB" id="A0A2S8SW33"/>
<dbReference type="PROSITE" id="PS50850">
    <property type="entry name" value="MFS"/>
    <property type="match status" value="1"/>
</dbReference>
<feature type="transmembrane region" description="Helical" evidence="7">
    <location>
        <begin position="51"/>
        <end position="68"/>
    </location>
</feature>
<dbReference type="Pfam" id="PF07690">
    <property type="entry name" value="MFS_1"/>
    <property type="match status" value="1"/>
</dbReference>
<name>A0A2S8SW33_9BACT</name>
<keyword evidence="10" id="KW-1185">Reference proteome</keyword>
<dbReference type="CDD" id="cd17341">
    <property type="entry name" value="MFS_NRT2_like"/>
    <property type="match status" value="1"/>
</dbReference>
<feature type="transmembrane region" description="Helical" evidence="7">
    <location>
        <begin position="366"/>
        <end position="385"/>
    </location>
</feature>
<dbReference type="Gene3D" id="1.20.1250.20">
    <property type="entry name" value="MFS general substrate transporter like domains"/>
    <property type="match status" value="1"/>
</dbReference>
<dbReference type="EMBL" id="NIGF01000002">
    <property type="protein sequence ID" value="PQV65003.1"/>
    <property type="molecule type" value="Genomic_DNA"/>
</dbReference>
<feature type="transmembrane region" description="Helical" evidence="7">
    <location>
        <begin position="137"/>
        <end position="160"/>
    </location>
</feature>
<evidence type="ECO:0000313" key="10">
    <source>
        <dbReference type="Proteomes" id="UP000237684"/>
    </source>
</evidence>
<comment type="similarity">
    <text evidence="2">Belongs to the major facilitator superfamily. Nitrate/nitrite porter (TC 2.A.1.8) family.</text>
</comment>
<accession>A0A2S8SW33</accession>
<evidence type="ECO:0000256" key="5">
    <source>
        <dbReference type="ARBA" id="ARBA00023063"/>
    </source>
</evidence>
<evidence type="ECO:0000256" key="1">
    <source>
        <dbReference type="ARBA" id="ARBA00004141"/>
    </source>
</evidence>
<keyword evidence="6 7" id="KW-0472">Membrane</keyword>
<dbReference type="InterPro" id="IPR044772">
    <property type="entry name" value="NO3_transporter"/>
</dbReference>
<dbReference type="InParanoid" id="A0A2S8SW33"/>